<accession>A0A5B7AQU9</accession>
<keyword evidence="6" id="KW-0539">Nucleus</keyword>
<dbReference type="Pfam" id="PF03106">
    <property type="entry name" value="WRKY"/>
    <property type="match status" value="1"/>
</dbReference>
<dbReference type="PANTHER" id="PTHR31221">
    <property type="entry name" value="WRKY TRANSCRIPTION FACTOR PROTEIN 1-RELATED"/>
    <property type="match status" value="1"/>
</dbReference>
<dbReference type="InterPro" id="IPR036576">
    <property type="entry name" value="WRKY_dom_sf"/>
</dbReference>
<dbReference type="GO" id="GO:0004693">
    <property type="term" value="F:cyclin-dependent protein serine/threonine kinase activity"/>
    <property type="evidence" value="ECO:0007669"/>
    <property type="project" value="UniProtKB-EC"/>
</dbReference>
<dbReference type="InterPro" id="IPR003657">
    <property type="entry name" value="WRKY_dom"/>
</dbReference>
<dbReference type="InterPro" id="IPR044810">
    <property type="entry name" value="WRKY_plant"/>
</dbReference>
<dbReference type="GO" id="GO:0003700">
    <property type="term" value="F:DNA-binding transcription factor activity"/>
    <property type="evidence" value="ECO:0007669"/>
    <property type="project" value="InterPro"/>
</dbReference>
<evidence type="ECO:0000256" key="2">
    <source>
        <dbReference type="ARBA" id="ARBA00008964"/>
    </source>
</evidence>
<dbReference type="PROSITE" id="PS50811">
    <property type="entry name" value="WRKY"/>
    <property type="match status" value="1"/>
</dbReference>
<keyword evidence="4" id="KW-0238">DNA-binding</keyword>
<evidence type="ECO:0000259" key="8">
    <source>
        <dbReference type="PROSITE" id="PS50811"/>
    </source>
</evidence>
<evidence type="ECO:0000256" key="1">
    <source>
        <dbReference type="ARBA" id="ARBA00004123"/>
    </source>
</evidence>
<dbReference type="SMART" id="SM00774">
    <property type="entry name" value="WRKY"/>
    <property type="match status" value="1"/>
</dbReference>
<protein>
    <submittedName>
        <fullName evidence="9">Putative WRKY28</fullName>
        <ecNumber evidence="9">2.7.11.22</ecNumber>
        <ecNumber evidence="9">2.7.11.23</ecNumber>
    </submittedName>
</protein>
<comment type="subcellular location">
    <subcellularLocation>
        <location evidence="1">Nucleus</location>
    </subcellularLocation>
</comment>
<evidence type="ECO:0000256" key="5">
    <source>
        <dbReference type="ARBA" id="ARBA00023163"/>
    </source>
</evidence>
<dbReference type="InterPro" id="IPR017396">
    <property type="entry name" value="TF_WRKY_IIc"/>
</dbReference>
<feature type="compositionally biased region" description="Basic residues" evidence="7">
    <location>
        <begin position="153"/>
        <end position="164"/>
    </location>
</feature>
<sequence>MLFMINYIYIYIYIMETKEAAAVKIEDTIRSSSSPHIINPASTNYLTAGMLDFSIDHQDEKSSLGFMELLGIQEFNPPSIFDMLLQLPSVESSAPTHTSTVPASSEISNQPTTPNYSSISSESSGAPNHEQTKPVDDDEEAEEQQQQQQRTNKQLKPKKPIIQKRQREPKFAFMTKSEVDHLEDGYRWRKYGQKAVKNSPFPRSYYRCTNATCNVKKRVERCFNDPSMVVTTYEGKHTHPSPVMPTRAGLSPAAGSGFSAEEAAQLPVQFTLLPHDQPQYYFNINCGYFSSTDPSAYIHESTPASALIIRDHGLLQDIVPSVMTRKED</sequence>
<dbReference type="Gene3D" id="2.20.25.80">
    <property type="entry name" value="WRKY domain"/>
    <property type="match status" value="1"/>
</dbReference>
<comment type="similarity">
    <text evidence="2">Belongs to the WRKY group II-c family.</text>
</comment>
<dbReference type="PANTHER" id="PTHR31221:SF289">
    <property type="entry name" value="WRKY TRANSCRIPTION FACTOR 68"/>
    <property type="match status" value="1"/>
</dbReference>
<dbReference type="GO" id="GO:0043565">
    <property type="term" value="F:sequence-specific DNA binding"/>
    <property type="evidence" value="ECO:0007669"/>
    <property type="project" value="InterPro"/>
</dbReference>
<feature type="compositionally biased region" description="Polar residues" evidence="7">
    <location>
        <begin position="93"/>
        <end position="126"/>
    </location>
</feature>
<dbReference type="FunFam" id="2.20.25.80:FF:000003">
    <property type="entry name" value="WRKY transcription factor 57"/>
    <property type="match status" value="1"/>
</dbReference>
<evidence type="ECO:0000256" key="3">
    <source>
        <dbReference type="ARBA" id="ARBA00023015"/>
    </source>
</evidence>
<evidence type="ECO:0000256" key="4">
    <source>
        <dbReference type="ARBA" id="ARBA00023125"/>
    </source>
</evidence>
<dbReference type="SUPFAM" id="SSF118290">
    <property type="entry name" value="WRKY DNA-binding domain"/>
    <property type="match status" value="1"/>
</dbReference>
<dbReference type="EC" id="2.7.11.22" evidence="9"/>
<evidence type="ECO:0000256" key="6">
    <source>
        <dbReference type="ARBA" id="ARBA00023242"/>
    </source>
</evidence>
<dbReference type="PIRSF" id="PIRSF038130">
    <property type="entry name" value="TF_WRKY_IIc"/>
    <property type="match status" value="1"/>
</dbReference>
<dbReference type="AlphaFoldDB" id="A0A5B7AQU9"/>
<gene>
    <name evidence="9" type="ORF">Din_028573</name>
</gene>
<feature type="domain" description="WRKY" evidence="8">
    <location>
        <begin position="177"/>
        <end position="242"/>
    </location>
</feature>
<keyword evidence="5" id="KW-0804">Transcription</keyword>
<dbReference type="EMBL" id="GHES01028573">
    <property type="protein sequence ID" value="MPA59132.1"/>
    <property type="molecule type" value="Transcribed_RNA"/>
</dbReference>
<dbReference type="GO" id="GO:0005634">
    <property type="term" value="C:nucleus"/>
    <property type="evidence" value="ECO:0007669"/>
    <property type="project" value="UniProtKB-SubCell"/>
</dbReference>
<name>A0A5B7AQU9_DAVIN</name>
<organism evidence="9">
    <name type="scientific">Davidia involucrata</name>
    <name type="common">Dove tree</name>
    <dbReference type="NCBI Taxonomy" id="16924"/>
    <lineage>
        <taxon>Eukaryota</taxon>
        <taxon>Viridiplantae</taxon>
        <taxon>Streptophyta</taxon>
        <taxon>Embryophyta</taxon>
        <taxon>Tracheophyta</taxon>
        <taxon>Spermatophyta</taxon>
        <taxon>Magnoliopsida</taxon>
        <taxon>eudicotyledons</taxon>
        <taxon>Gunneridae</taxon>
        <taxon>Pentapetalae</taxon>
        <taxon>asterids</taxon>
        <taxon>Cornales</taxon>
        <taxon>Nyssaceae</taxon>
        <taxon>Davidia</taxon>
    </lineage>
</organism>
<keyword evidence="9" id="KW-0808">Transferase</keyword>
<proteinExistence type="inferred from homology"/>
<keyword evidence="3" id="KW-0805">Transcription regulation</keyword>
<evidence type="ECO:0000256" key="7">
    <source>
        <dbReference type="SAM" id="MobiDB-lite"/>
    </source>
</evidence>
<feature type="region of interest" description="Disordered" evidence="7">
    <location>
        <begin position="93"/>
        <end position="169"/>
    </location>
</feature>
<reference evidence="9" key="1">
    <citation type="submission" date="2019-08" db="EMBL/GenBank/DDBJ databases">
        <title>Reference gene set and small RNA set construction with multiple tissues from Davidia involucrata Baill.</title>
        <authorList>
            <person name="Yang H."/>
            <person name="Zhou C."/>
            <person name="Li G."/>
            <person name="Wang J."/>
            <person name="Gao P."/>
            <person name="Wang M."/>
            <person name="Wang R."/>
            <person name="Zhao Y."/>
        </authorList>
    </citation>
    <scope>NUCLEOTIDE SEQUENCE</scope>
    <source>
        <tissue evidence="9">Mixed with DoveR01_LX</tissue>
    </source>
</reference>
<dbReference type="EC" id="2.7.11.23" evidence="9"/>
<dbReference type="GO" id="GO:0008353">
    <property type="term" value="F:RNA polymerase II CTD heptapeptide repeat kinase activity"/>
    <property type="evidence" value="ECO:0007669"/>
    <property type="project" value="UniProtKB-EC"/>
</dbReference>
<evidence type="ECO:0000313" key="9">
    <source>
        <dbReference type="EMBL" id="MPA59132.1"/>
    </source>
</evidence>